<name>A0ABU4GDH8_9BACL</name>
<evidence type="ECO:0000313" key="3">
    <source>
        <dbReference type="Proteomes" id="UP001282284"/>
    </source>
</evidence>
<keyword evidence="1" id="KW-1133">Transmembrane helix</keyword>
<comment type="caution">
    <text evidence="2">The sequence shown here is derived from an EMBL/GenBank/DDBJ whole genome shotgun (WGS) entry which is preliminary data.</text>
</comment>
<evidence type="ECO:0000313" key="2">
    <source>
        <dbReference type="EMBL" id="MDW0114383.1"/>
    </source>
</evidence>
<proteinExistence type="predicted"/>
<feature type="transmembrane region" description="Helical" evidence="1">
    <location>
        <begin position="7"/>
        <end position="24"/>
    </location>
</feature>
<dbReference type="EMBL" id="JAUBDI010000016">
    <property type="protein sequence ID" value="MDW0114383.1"/>
    <property type="molecule type" value="Genomic_DNA"/>
</dbReference>
<reference evidence="2 3" key="1">
    <citation type="submission" date="2023-06" db="EMBL/GenBank/DDBJ databases">
        <title>Sporosarcina sp. nov., isolated from Korean traditional fermented seafood 'Jeotgal'.</title>
        <authorList>
            <person name="Yang A.I."/>
            <person name="Shin N.-R."/>
        </authorList>
    </citation>
    <scope>NUCLEOTIDE SEQUENCE [LARGE SCALE GENOMIC DNA]</scope>
    <source>
        <strain evidence="2 3">KCTC13119</strain>
    </source>
</reference>
<evidence type="ECO:0000256" key="1">
    <source>
        <dbReference type="SAM" id="Phobius"/>
    </source>
</evidence>
<gene>
    <name evidence="2" type="ORF">QT711_14390</name>
</gene>
<protein>
    <submittedName>
        <fullName evidence="2">Uncharacterized protein</fullName>
    </submittedName>
</protein>
<organism evidence="2 3">
    <name type="scientific">Sporosarcina saromensis</name>
    <dbReference type="NCBI Taxonomy" id="359365"/>
    <lineage>
        <taxon>Bacteria</taxon>
        <taxon>Bacillati</taxon>
        <taxon>Bacillota</taxon>
        <taxon>Bacilli</taxon>
        <taxon>Bacillales</taxon>
        <taxon>Caryophanaceae</taxon>
        <taxon>Sporosarcina</taxon>
    </lineage>
</organism>
<dbReference type="Proteomes" id="UP001282284">
    <property type="component" value="Unassembled WGS sequence"/>
</dbReference>
<keyword evidence="1" id="KW-0812">Transmembrane</keyword>
<feature type="transmembrane region" description="Helical" evidence="1">
    <location>
        <begin position="30"/>
        <end position="51"/>
    </location>
</feature>
<accession>A0ABU4GDH8</accession>
<keyword evidence="1" id="KW-0472">Membrane</keyword>
<sequence length="55" mass="5998">MNKVLRILFCIVFLISAVCLIIVFQEDYVADALLARALPLSIIIGFTAIAATKSD</sequence>
<keyword evidence="3" id="KW-1185">Reference proteome</keyword>